<dbReference type="EMBL" id="CP013614">
    <property type="protein sequence ID" value="ALS02447.1"/>
    <property type="molecule type" value="Genomic_DNA"/>
</dbReference>
<protein>
    <recommendedName>
        <fullName evidence="1">Mga helix-turn-helix domain-containing protein</fullName>
    </recommendedName>
</protein>
<evidence type="ECO:0000313" key="5">
    <source>
        <dbReference type="Proteomes" id="UP000183039"/>
    </source>
</evidence>
<dbReference type="Proteomes" id="UP000065511">
    <property type="component" value="Chromosome"/>
</dbReference>
<dbReference type="EMBL" id="JXLC01000026">
    <property type="protein sequence ID" value="OJG88154.1"/>
    <property type="molecule type" value="Genomic_DNA"/>
</dbReference>
<dbReference type="AlphaFoldDB" id="A0A0S3KDW3"/>
<dbReference type="RefSeq" id="WP_071878805.1">
    <property type="nucleotide sequence ID" value="NZ_JXLC01000026.1"/>
</dbReference>
<dbReference type="OrthoDB" id="2192016at2"/>
<evidence type="ECO:0000313" key="3">
    <source>
        <dbReference type="EMBL" id="OJG88154.1"/>
    </source>
</evidence>
<dbReference type="Proteomes" id="UP000183039">
    <property type="component" value="Unassembled WGS sequence"/>
</dbReference>
<sequence>MRKFDLLEKLEVYQIDLLIHLSNVGGTATKKDLLHHLDIGNYFLSKLIEGLITSAKHSNNRFAIEVNKHTITFHTKPDYSLHTLYNELICHAPKYKILEELLLCGTIDVTRLCEKIGISHSTYFRKINELNALLNEFDLSIQNGHLLGSELQVRFFYVSLYLVTDPKHQLKSPHIDPRIYETVNRIQQSLGSSISIFARKKLIIYLSLLKRRNAQKNVQDYSDQEPFFNNQSDISGQKKFINALKNTRLFKKVNKILGAFLVYYSFKMPPNETILLLLFMFGEEIIPSHSHCLKEIDLVERYSKFFIRRLNTEFLNFMNNCYPASYLNEAQRATLHYYLNSIGYRHLIFKGTIDYYWELHYPEWKKSEHAEIVNAFANYLKGCFPGIFVDDTHDIMLITKYAHAISFYEECIKTKVSVGIFIESDLLRKKKFTDWWIKYIESSTFAQAEPLADNQLYDLIISNVDCAHLKKRGKHFFVMTNYKEKKDISDLDQLLYDIYSSNR</sequence>
<dbReference type="InterPro" id="IPR036388">
    <property type="entry name" value="WH-like_DNA-bd_sf"/>
</dbReference>
<keyword evidence="4" id="KW-1185">Reference proteome</keyword>
<evidence type="ECO:0000313" key="2">
    <source>
        <dbReference type="EMBL" id="ALS02447.1"/>
    </source>
</evidence>
<organism evidence="3 5">
    <name type="scientific">Enterococcus silesiacus</name>
    <dbReference type="NCBI Taxonomy" id="332949"/>
    <lineage>
        <taxon>Bacteria</taxon>
        <taxon>Bacillati</taxon>
        <taxon>Bacillota</taxon>
        <taxon>Bacilli</taxon>
        <taxon>Lactobacillales</taxon>
        <taxon>Enterococcaceae</taxon>
        <taxon>Enterococcus</taxon>
    </lineage>
</organism>
<feature type="domain" description="Mga helix-turn-helix" evidence="1">
    <location>
        <begin position="79"/>
        <end position="161"/>
    </location>
</feature>
<gene>
    <name evidence="2" type="ORF">ATZ33_13945</name>
    <name evidence="3" type="ORF">RV15_GL001813</name>
</gene>
<proteinExistence type="predicted"/>
<dbReference type="Gene3D" id="1.10.10.10">
    <property type="entry name" value="Winged helix-like DNA-binding domain superfamily/Winged helix DNA-binding domain"/>
    <property type="match status" value="1"/>
</dbReference>
<evidence type="ECO:0000313" key="4">
    <source>
        <dbReference type="Proteomes" id="UP000065511"/>
    </source>
</evidence>
<dbReference type="KEGG" id="ess:ATZ33_13945"/>
<dbReference type="Pfam" id="PF05043">
    <property type="entry name" value="Mga"/>
    <property type="match status" value="1"/>
</dbReference>
<accession>A0A0S3KDW3</accession>
<reference evidence="2 4" key="2">
    <citation type="submission" date="2015-12" db="EMBL/GenBank/DDBJ databases">
        <authorList>
            <person name="Lauer A."/>
            <person name="Humrighouse B."/>
            <person name="Loparev V."/>
            <person name="Shewmaker P.L."/>
            <person name="Whitney A.M."/>
            <person name="McLaughlin R.W."/>
        </authorList>
    </citation>
    <scope>NUCLEOTIDE SEQUENCE [LARGE SCALE GENOMIC DNA]</scope>
    <source>
        <strain evidence="2 4">LMG 23085</strain>
    </source>
</reference>
<name>A0A0S3KDW3_9ENTE</name>
<reference evidence="3 5" key="1">
    <citation type="submission" date="2014-12" db="EMBL/GenBank/DDBJ databases">
        <title>Draft genome sequences of 29 type strains of Enterococci.</title>
        <authorList>
            <person name="Zhong Z."/>
            <person name="Sun Z."/>
            <person name="Liu W."/>
            <person name="Zhang W."/>
            <person name="Zhang H."/>
        </authorList>
    </citation>
    <scope>NUCLEOTIDE SEQUENCE [LARGE SCALE GENOMIC DNA]</scope>
    <source>
        <strain evidence="3 5">DSM 22801</strain>
    </source>
</reference>
<dbReference type="InterPro" id="IPR007737">
    <property type="entry name" value="Mga_HTH"/>
</dbReference>
<evidence type="ECO:0000259" key="1">
    <source>
        <dbReference type="Pfam" id="PF05043"/>
    </source>
</evidence>